<protein>
    <recommendedName>
        <fullName evidence="1">EPS8 spectrin-like domain-containing protein</fullName>
    </recommendedName>
</protein>
<dbReference type="InterPro" id="IPR055093">
    <property type="entry name" value="EPS8_2nd"/>
</dbReference>
<evidence type="ECO:0000313" key="2">
    <source>
        <dbReference type="Proteomes" id="UP000050790"/>
    </source>
</evidence>
<feature type="domain" description="EPS8 spectrin-like" evidence="1">
    <location>
        <begin position="15"/>
        <end position="165"/>
    </location>
</feature>
<accession>A0AA84ZF60</accession>
<dbReference type="GO" id="GO:0003779">
    <property type="term" value="F:actin binding"/>
    <property type="evidence" value="ECO:0007669"/>
    <property type="project" value="TreeGrafter"/>
</dbReference>
<dbReference type="GO" id="GO:0035023">
    <property type="term" value="P:regulation of Rho protein signal transduction"/>
    <property type="evidence" value="ECO:0007669"/>
    <property type="project" value="TreeGrafter"/>
</dbReference>
<dbReference type="GO" id="GO:0007266">
    <property type="term" value="P:Rho protein signal transduction"/>
    <property type="evidence" value="ECO:0007669"/>
    <property type="project" value="TreeGrafter"/>
</dbReference>
<dbReference type="Proteomes" id="UP000050790">
    <property type="component" value="Unassembled WGS sequence"/>
</dbReference>
<name>A0AA84ZF60_9TREM</name>
<sequence length="293" mass="34554">MSTRYILLTDDAYGQDLYMLNRCLDDIEWFEKNFRKSFRSSPDELDNKHTINVKQNNDEPPDSTVAVDSLQKVKYALNIIEKIRKSVPYISKEIFVYLIRIVRKVHTVAKSKQITNYNPNIVVDVIEPLLNENTITSIFKLLSVKTKELWLDLGPAWNTPSSKWPNPLNIYMPIFYHPLKKRSRHRSNEAISRNPVFNSRIVLKGASEINDEHEPHFHGGLRYFRIDDKEYLAYQRFRKRTKQHNESLGKYITRDPQSVHSYTKNNNNNNINGNQDYVIKLTDSHKKNWTLND</sequence>
<organism evidence="2 3">
    <name type="scientific">Schistosoma margrebowiei</name>
    <dbReference type="NCBI Taxonomy" id="48269"/>
    <lineage>
        <taxon>Eukaryota</taxon>
        <taxon>Metazoa</taxon>
        <taxon>Spiralia</taxon>
        <taxon>Lophotrochozoa</taxon>
        <taxon>Platyhelminthes</taxon>
        <taxon>Trematoda</taxon>
        <taxon>Digenea</taxon>
        <taxon>Strigeidida</taxon>
        <taxon>Schistosomatoidea</taxon>
        <taxon>Schistosomatidae</taxon>
        <taxon>Schistosoma</taxon>
    </lineage>
</organism>
<dbReference type="PANTHER" id="PTHR12287">
    <property type="entry name" value="EPIDERMAL GROWTH FACTOR RECEPTOR KINASE SUBSTRATE EPS8-RELATED PROTEIN"/>
    <property type="match status" value="1"/>
</dbReference>
<dbReference type="WBParaSite" id="SMRG1_28850.1">
    <property type="protein sequence ID" value="SMRG1_28850.1"/>
    <property type="gene ID" value="SMRG1_28850"/>
</dbReference>
<evidence type="ECO:0000313" key="3">
    <source>
        <dbReference type="WBParaSite" id="SMRG1_28850.1"/>
    </source>
</evidence>
<proteinExistence type="predicted"/>
<evidence type="ECO:0000259" key="1">
    <source>
        <dbReference type="Pfam" id="PF22975"/>
    </source>
</evidence>
<dbReference type="Pfam" id="PF22975">
    <property type="entry name" value="EPS8_2nd"/>
    <property type="match status" value="1"/>
</dbReference>
<dbReference type="PANTHER" id="PTHR12287:SF23">
    <property type="entry name" value="AROUSER, ISOFORM A-RELATED"/>
    <property type="match status" value="1"/>
</dbReference>
<dbReference type="GO" id="GO:0005886">
    <property type="term" value="C:plasma membrane"/>
    <property type="evidence" value="ECO:0007669"/>
    <property type="project" value="TreeGrafter"/>
</dbReference>
<dbReference type="AlphaFoldDB" id="A0AA84ZF60"/>
<dbReference type="InterPro" id="IPR039801">
    <property type="entry name" value="EPS8-like"/>
</dbReference>
<reference evidence="3" key="1">
    <citation type="submission" date="2023-11" db="UniProtKB">
        <authorList>
            <consortium name="WormBaseParasite"/>
        </authorList>
    </citation>
    <scope>IDENTIFICATION</scope>
</reference>